<accession>A0A8S5T3U3</accession>
<reference evidence="1" key="1">
    <citation type="journal article" date="2021" name="Proc. Natl. Acad. Sci. U.S.A.">
        <title>A Catalog of Tens of Thousands of Viruses from Human Metagenomes Reveals Hidden Associations with Chronic Diseases.</title>
        <authorList>
            <person name="Tisza M.J."/>
            <person name="Buck C.B."/>
        </authorList>
    </citation>
    <scope>NUCLEOTIDE SEQUENCE</scope>
    <source>
        <strain evidence="1">CtedO8</strain>
    </source>
</reference>
<proteinExistence type="predicted"/>
<organism evidence="1">
    <name type="scientific">Siphoviridae sp. ctedO8</name>
    <dbReference type="NCBI Taxonomy" id="2827907"/>
    <lineage>
        <taxon>Viruses</taxon>
        <taxon>Duplodnaviria</taxon>
        <taxon>Heunggongvirae</taxon>
        <taxon>Uroviricota</taxon>
        <taxon>Caudoviricetes</taxon>
    </lineage>
</organism>
<protein>
    <submittedName>
        <fullName evidence="1">Uncharacterized protein</fullName>
    </submittedName>
</protein>
<evidence type="ECO:0000313" key="1">
    <source>
        <dbReference type="EMBL" id="DAF57683.1"/>
    </source>
</evidence>
<sequence length="37" mass="4330">MCYNIENLTDYGLKLIYDLKQTLESTLNTVRANHMIP</sequence>
<dbReference type="EMBL" id="BK032737">
    <property type="protein sequence ID" value="DAF57683.1"/>
    <property type="molecule type" value="Genomic_DNA"/>
</dbReference>
<name>A0A8S5T3U3_9CAUD</name>